<gene>
    <name evidence="4" type="ORF">FISHEDRAFT_71579</name>
</gene>
<keyword evidence="3" id="KW-0732">Signal</keyword>
<feature type="transmembrane region" description="Helical" evidence="2">
    <location>
        <begin position="243"/>
        <end position="270"/>
    </location>
</feature>
<proteinExistence type="predicted"/>
<feature type="compositionally biased region" description="Polar residues" evidence="1">
    <location>
        <begin position="507"/>
        <end position="521"/>
    </location>
</feature>
<feature type="chain" id="PRO_5002316372" description="Mid2 domain-containing protein" evidence="3">
    <location>
        <begin position="25"/>
        <end position="529"/>
    </location>
</feature>
<dbReference type="EMBL" id="KN881675">
    <property type="protein sequence ID" value="KIY50535.1"/>
    <property type="molecule type" value="Genomic_DNA"/>
</dbReference>
<evidence type="ECO:0000313" key="5">
    <source>
        <dbReference type="Proteomes" id="UP000054144"/>
    </source>
</evidence>
<dbReference type="AlphaFoldDB" id="A0A0D7AJN0"/>
<dbReference type="PROSITE" id="PS51257">
    <property type="entry name" value="PROKAR_LIPOPROTEIN"/>
    <property type="match status" value="1"/>
</dbReference>
<keyword evidence="2" id="KW-1133">Transmembrane helix</keyword>
<evidence type="ECO:0000256" key="3">
    <source>
        <dbReference type="SAM" id="SignalP"/>
    </source>
</evidence>
<keyword evidence="5" id="KW-1185">Reference proteome</keyword>
<organism evidence="4 5">
    <name type="scientific">Fistulina hepatica ATCC 64428</name>
    <dbReference type="NCBI Taxonomy" id="1128425"/>
    <lineage>
        <taxon>Eukaryota</taxon>
        <taxon>Fungi</taxon>
        <taxon>Dikarya</taxon>
        <taxon>Basidiomycota</taxon>
        <taxon>Agaricomycotina</taxon>
        <taxon>Agaricomycetes</taxon>
        <taxon>Agaricomycetidae</taxon>
        <taxon>Agaricales</taxon>
        <taxon>Fistulinaceae</taxon>
        <taxon>Fistulina</taxon>
    </lineage>
</organism>
<feature type="region of interest" description="Disordered" evidence="1">
    <location>
        <begin position="454"/>
        <end position="481"/>
    </location>
</feature>
<feature type="region of interest" description="Disordered" evidence="1">
    <location>
        <begin position="304"/>
        <end position="417"/>
    </location>
</feature>
<feature type="region of interest" description="Disordered" evidence="1">
    <location>
        <begin position="221"/>
        <end position="240"/>
    </location>
</feature>
<protein>
    <recommendedName>
        <fullName evidence="6">Mid2 domain-containing protein</fullName>
    </recommendedName>
</protein>
<accession>A0A0D7AJN0</accession>
<feature type="compositionally biased region" description="Pro residues" evidence="1">
    <location>
        <begin position="316"/>
        <end position="325"/>
    </location>
</feature>
<feature type="compositionally biased region" description="Polar residues" evidence="1">
    <location>
        <begin position="342"/>
        <end position="353"/>
    </location>
</feature>
<name>A0A0D7AJN0_9AGAR</name>
<feature type="signal peptide" evidence="3">
    <location>
        <begin position="1"/>
        <end position="24"/>
    </location>
</feature>
<dbReference type="Proteomes" id="UP000054144">
    <property type="component" value="Unassembled WGS sequence"/>
</dbReference>
<evidence type="ECO:0000256" key="2">
    <source>
        <dbReference type="SAM" id="Phobius"/>
    </source>
</evidence>
<sequence>MVQIKSPALACLAAVACLVSCATAFSFSADSEATQCGNITMSWSERPRPVLTLDKSFSTPRNISIPDDAYTNGEGSYSTQVPFEKGQTFIMTMSDSTGFGTGGSTNVLTVGAGDSSCNTTDPGVDFYFDLNSALTQCRTYEFSGYSGAVQPVYIYGVIPLGDSFALHPSKGSSSYNWTVDIYNGTNVMFFMVDSENHQGGASEILTVGTSDDLACINASSPSSTALPSATASSSSASSPGGRLSIGAVVGATVGVVVFLVTLIGLGLFFFKRWRNKKPSGRMATDKMAKRGSHVDLSREISHTDYPLQHNDTSPSDDPPSFPFMPPGGQYDAEPFLAPPSPTSHSRANSQSASHVYDSLMSDPRVSRGDSVLQSSHSRIYSDPFDSSGVRQSMVSSEMGSWVQTSGAGPSTLTPNQRKRAMASVSSYSSLPSRFVVHTDAEDAFLPQPNEDGVVELPPQYSPYRGPVGRVDASPNRYEDEPEAVRAASSSQNLLAHILPPLDFGTLASASSPTENPVSISTPDHRPATP</sequence>
<keyword evidence="2" id="KW-0812">Transmembrane</keyword>
<evidence type="ECO:0008006" key="6">
    <source>
        <dbReference type="Google" id="ProtNLM"/>
    </source>
</evidence>
<reference evidence="4 5" key="1">
    <citation type="journal article" date="2015" name="Fungal Genet. Biol.">
        <title>Evolution of novel wood decay mechanisms in Agaricales revealed by the genome sequences of Fistulina hepatica and Cylindrobasidium torrendii.</title>
        <authorList>
            <person name="Floudas D."/>
            <person name="Held B.W."/>
            <person name="Riley R."/>
            <person name="Nagy L.G."/>
            <person name="Koehler G."/>
            <person name="Ransdell A.S."/>
            <person name="Younus H."/>
            <person name="Chow J."/>
            <person name="Chiniquy J."/>
            <person name="Lipzen A."/>
            <person name="Tritt A."/>
            <person name="Sun H."/>
            <person name="Haridas S."/>
            <person name="LaButti K."/>
            <person name="Ohm R.A."/>
            <person name="Kues U."/>
            <person name="Blanchette R.A."/>
            <person name="Grigoriev I.V."/>
            <person name="Minto R.E."/>
            <person name="Hibbett D.S."/>
        </authorList>
    </citation>
    <scope>NUCLEOTIDE SEQUENCE [LARGE SCALE GENOMIC DNA]</scope>
    <source>
        <strain evidence="4 5">ATCC 64428</strain>
    </source>
</reference>
<keyword evidence="2" id="KW-0472">Membrane</keyword>
<evidence type="ECO:0000256" key="1">
    <source>
        <dbReference type="SAM" id="MobiDB-lite"/>
    </source>
</evidence>
<dbReference type="OrthoDB" id="2591431at2759"/>
<evidence type="ECO:0000313" key="4">
    <source>
        <dbReference type="EMBL" id="KIY50535.1"/>
    </source>
</evidence>
<feature type="compositionally biased region" description="Polar residues" evidence="1">
    <location>
        <begin position="388"/>
        <end position="415"/>
    </location>
</feature>
<feature type="region of interest" description="Disordered" evidence="1">
    <location>
        <begin position="503"/>
        <end position="529"/>
    </location>
</feature>